<dbReference type="InterPro" id="IPR008972">
    <property type="entry name" value="Cupredoxin"/>
</dbReference>
<protein>
    <recommendedName>
        <fullName evidence="4">Methylamine utilization protein</fullName>
    </recommendedName>
</protein>
<organism evidence="2 3">
    <name type="scientific">Pseudaquabacterium pictum</name>
    <dbReference type="NCBI Taxonomy" id="2315236"/>
    <lineage>
        <taxon>Bacteria</taxon>
        <taxon>Pseudomonadati</taxon>
        <taxon>Pseudomonadota</taxon>
        <taxon>Betaproteobacteria</taxon>
        <taxon>Burkholderiales</taxon>
        <taxon>Sphaerotilaceae</taxon>
        <taxon>Pseudaquabacterium</taxon>
    </lineage>
</organism>
<dbReference type="InterPro" id="IPR034242">
    <property type="entry name" value="MauL"/>
</dbReference>
<dbReference type="Gene3D" id="2.60.40.420">
    <property type="entry name" value="Cupredoxins - blue copper proteins"/>
    <property type="match status" value="1"/>
</dbReference>
<dbReference type="OrthoDB" id="9772097at2"/>
<keyword evidence="3" id="KW-1185">Reference proteome</keyword>
<comment type="subcellular location">
    <subcellularLocation>
        <location evidence="1">Periplasm</location>
    </subcellularLocation>
</comment>
<evidence type="ECO:0008006" key="4">
    <source>
        <dbReference type="Google" id="ProtNLM"/>
    </source>
</evidence>
<dbReference type="CDD" id="cd04221">
    <property type="entry name" value="MauL"/>
    <property type="match status" value="1"/>
</dbReference>
<reference evidence="3" key="1">
    <citation type="submission" date="2019-03" db="EMBL/GenBank/DDBJ databases">
        <title>Aquabacterium pictum sp.nov., the first bacteriochlorophyll a-containing freshwater bacterium in the genus Aquabacterium of the class Betaproteobacteria.</title>
        <authorList>
            <person name="Hirose S."/>
            <person name="Tank M."/>
            <person name="Hara E."/>
            <person name="Tamaki H."/>
            <person name="Takaichi S."/>
            <person name="Haruta S."/>
            <person name="Hanada S."/>
        </authorList>
    </citation>
    <scope>NUCLEOTIDE SEQUENCE [LARGE SCALE GENOMIC DNA]</scope>
    <source>
        <strain evidence="3">W35</strain>
    </source>
</reference>
<dbReference type="EMBL" id="BJCL01000010">
    <property type="protein sequence ID" value="GCL64549.1"/>
    <property type="molecule type" value="Genomic_DNA"/>
</dbReference>
<evidence type="ECO:0000256" key="1">
    <source>
        <dbReference type="ARBA" id="ARBA00004418"/>
    </source>
</evidence>
<dbReference type="AlphaFoldDB" id="A0A480ASB5"/>
<name>A0A480ASB5_9BURK</name>
<dbReference type="SUPFAM" id="SSF49503">
    <property type="entry name" value="Cupredoxins"/>
    <property type="match status" value="1"/>
</dbReference>
<proteinExistence type="predicted"/>
<dbReference type="SUPFAM" id="SSF49464">
    <property type="entry name" value="Carboxypeptidase regulatory domain-like"/>
    <property type="match status" value="1"/>
</dbReference>
<dbReference type="Proteomes" id="UP000301751">
    <property type="component" value="Unassembled WGS sequence"/>
</dbReference>
<dbReference type="InterPro" id="IPR008969">
    <property type="entry name" value="CarboxyPept-like_regulatory"/>
</dbReference>
<accession>A0A480ASB5</accession>
<comment type="caution">
    <text evidence="2">The sequence shown here is derived from an EMBL/GenBank/DDBJ whole genome shotgun (WGS) entry which is preliminary data.</text>
</comment>
<gene>
    <name evidence="2" type="ORF">AQPW35_36300</name>
</gene>
<sequence length="188" mass="19364">MAFAAHAGTVDVLVTDAAGKPLAGAAVFLESKEARAASKPGPAVEVVQVSRQFQPLVTVVPVGTAVSFPNRDTVRHHVYSFSPIKKFEIKLYVGTPAAPVVFDSPGIAVLGCNIHDTMAAWMVVVETPHHGLTAATGRITLPDVPAGAYRLRAWHPGLPPGAPALDQPLQVAASGSQAATVKLAGAAP</sequence>
<evidence type="ECO:0000313" key="3">
    <source>
        <dbReference type="Proteomes" id="UP000301751"/>
    </source>
</evidence>
<evidence type="ECO:0000313" key="2">
    <source>
        <dbReference type="EMBL" id="GCL64549.1"/>
    </source>
</evidence>
<dbReference type="GO" id="GO:0042597">
    <property type="term" value="C:periplasmic space"/>
    <property type="evidence" value="ECO:0007669"/>
    <property type="project" value="UniProtKB-SubCell"/>
</dbReference>